<evidence type="ECO:0000256" key="4">
    <source>
        <dbReference type="ARBA" id="ARBA00022989"/>
    </source>
</evidence>
<evidence type="ECO:0000256" key="3">
    <source>
        <dbReference type="ARBA" id="ARBA00022692"/>
    </source>
</evidence>
<comment type="similarity">
    <text evidence="2">Belongs to the autoinducer-2 exporter (AI-2E) (TC 2.A.86) family.</text>
</comment>
<dbReference type="InterPro" id="IPR002549">
    <property type="entry name" value="AI-2E-like"/>
</dbReference>
<keyword evidence="5 6" id="KW-0472">Membrane</keyword>
<proteinExistence type="inferred from homology"/>
<keyword evidence="3 6" id="KW-0812">Transmembrane</keyword>
<evidence type="ECO:0000313" key="8">
    <source>
        <dbReference type="Proteomes" id="UP000319716"/>
    </source>
</evidence>
<sequence>MEPKIISASIGIDPLASLVSIYFGFRWFGLTGLIIGPLVLVVIKTLYYSGTWMDLWQYILGKKST</sequence>
<evidence type="ECO:0000256" key="5">
    <source>
        <dbReference type="ARBA" id="ARBA00023136"/>
    </source>
</evidence>
<dbReference type="Pfam" id="PF01594">
    <property type="entry name" value="AI-2E_transport"/>
    <property type="match status" value="1"/>
</dbReference>
<evidence type="ECO:0000256" key="2">
    <source>
        <dbReference type="ARBA" id="ARBA00009773"/>
    </source>
</evidence>
<gene>
    <name evidence="7" type="ORF">NBRC111894_541</name>
</gene>
<evidence type="ECO:0000256" key="6">
    <source>
        <dbReference type="SAM" id="Phobius"/>
    </source>
</evidence>
<dbReference type="GO" id="GO:0016020">
    <property type="term" value="C:membrane"/>
    <property type="evidence" value="ECO:0007669"/>
    <property type="project" value="UniProtKB-SubCell"/>
</dbReference>
<feature type="transmembrane region" description="Helical" evidence="6">
    <location>
        <begin position="27"/>
        <end position="47"/>
    </location>
</feature>
<dbReference type="AlphaFoldDB" id="A0A4Y1Z7I2"/>
<keyword evidence="4 6" id="KW-1133">Transmembrane helix</keyword>
<accession>A0A4Y1Z7I2</accession>
<comment type="caution">
    <text evidence="7">The sequence shown here is derived from an EMBL/GenBank/DDBJ whole genome shotgun (WGS) entry which is preliminary data.</text>
</comment>
<protein>
    <submittedName>
        <fullName evidence="7">UPF0118 membrane protein ytvI</fullName>
    </submittedName>
</protein>
<reference evidence="7 8" key="1">
    <citation type="submission" date="2017-11" db="EMBL/GenBank/DDBJ databases">
        <title>Draft Genome Sequence of Sporolactobacillus inulinus NBRC 111894 Isolated from Koso, a Japanese Sugar-Vegetable Fermented Beverage.</title>
        <authorList>
            <person name="Chiou T.Y."/>
            <person name="Oshima K."/>
            <person name="Suda W."/>
            <person name="Hattori M."/>
            <person name="Takahashi T."/>
        </authorList>
    </citation>
    <scope>NUCLEOTIDE SEQUENCE [LARGE SCALE GENOMIC DNA]</scope>
    <source>
        <strain evidence="7 8">NBRC111894</strain>
    </source>
</reference>
<organism evidence="7 8">
    <name type="scientific">Sporolactobacillus inulinus</name>
    <dbReference type="NCBI Taxonomy" id="2078"/>
    <lineage>
        <taxon>Bacteria</taxon>
        <taxon>Bacillati</taxon>
        <taxon>Bacillota</taxon>
        <taxon>Bacilli</taxon>
        <taxon>Bacillales</taxon>
        <taxon>Sporolactobacillaceae</taxon>
        <taxon>Sporolactobacillus</taxon>
    </lineage>
</organism>
<comment type="subcellular location">
    <subcellularLocation>
        <location evidence="1">Membrane</location>
        <topology evidence="1">Multi-pass membrane protein</topology>
    </subcellularLocation>
</comment>
<dbReference type="Proteomes" id="UP000319716">
    <property type="component" value="Unassembled WGS sequence"/>
</dbReference>
<evidence type="ECO:0000256" key="1">
    <source>
        <dbReference type="ARBA" id="ARBA00004141"/>
    </source>
</evidence>
<evidence type="ECO:0000313" key="7">
    <source>
        <dbReference type="EMBL" id="GAY74987.1"/>
    </source>
</evidence>
<name>A0A4Y1Z7I2_9BACL</name>
<dbReference type="EMBL" id="BEXB01000003">
    <property type="protein sequence ID" value="GAY74987.1"/>
    <property type="molecule type" value="Genomic_DNA"/>
</dbReference>